<dbReference type="InterPro" id="IPR036884">
    <property type="entry name" value="2Fe-2S-bd_dom_sf"/>
</dbReference>
<dbReference type="EMBL" id="JBHSMR010000013">
    <property type="protein sequence ID" value="MFC5479003.1"/>
    <property type="molecule type" value="Genomic_DNA"/>
</dbReference>
<dbReference type="CDD" id="cd00207">
    <property type="entry name" value="fer2"/>
    <property type="match status" value="1"/>
</dbReference>
<proteinExistence type="predicted"/>
<dbReference type="InterPro" id="IPR051452">
    <property type="entry name" value="Diverse_Oxidoreductases"/>
</dbReference>
<gene>
    <name evidence="7" type="ORF">ACFPQ5_12415</name>
</gene>
<keyword evidence="3" id="KW-0560">Oxidoreductase</keyword>
<dbReference type="PANTHER" id="PTHR44379:SF2">
    <property type="entry name" value="BLR6218 PROTEIN"/>
    <property type="match status" value="1"/>
</dbReference>
<keyword evidence="5" id="KW-0411">Iron-sulfur</keyword>
<evidence type="ECO:0000256" key="3">
    <source>
        <dbReference type="ARBA" id="ARBA00023002"/>
    </source>
</evidence>
<comment type="caution">
    <text evidence="7">The sequence shown here is derived from an EMBL/GenBank/DDBJ whole genome shotgun (WGS) entry which is preliminary data.</text>
</comment>
<dbReference type="PANTHER" id="PTHR44379">
    <property type="entry name" value="OXIDOREDUCTASE WITH IRON-SULFUR SUBUNIT"/>
    <property type="match status" value="1"/>
</dbReference>
<evidence type="ECO:0000256" key="2">
    <source>
        <dbReference type="ARBA" id="ARBA00022723"/>
    </source>
</evidence>
<dbReference type="Pfam" id="PF00111">
    <property type="entry name" value="Fer2"/>
    <property type="match status" value="1"/>
</dbReference>
<evidence type="ECO:0000259" key="6">
    <source>
        <dbReference type="PROSITE" id="PS51085"/>
    </source>
</evidence>
<name>A0ABW0MPZ5_9BURK</name>
<keyword evidence="1" id="KW-0001">2Fe-2S</keyword>
<dbReference type="PROSITE" id="PS51085">
    <property type="entry name" value="2FE2S_FER_2"/>
    <property type="match status" value="1"/>
</dbReference>
<keyword evidence="2" id="KW-0479">Metal-binding</keyword>
<dbReference type="InterPro" id="IPR002888">
    <property type="entry name" value="2Fe-2S-bd"/>
</dbReference>
<evidence type="ECO:0000256" key="1">
    <source>
        <dbReference type="ARBA" id="ARBA00022714"/>
    </source>
</evidence>
<dbReference type="Proteomes" id="UP001596101">
    <property type="component" value="Unassembled WGS sequence"/>
</dbReference>
<keyword evidence="4" id="KW-0408">Iron</keyword>
<evidence type="ECO:0000313" key="7">
    <source>
        <dbReference type="EMBL" id="MFC5479003.1"/>
    </source>
</evidence>
<feature type="domain" description="2Fe-2S ferredoxin-type" evidence="6">
    <location>
        <begin position="2"/>
        <end position="78"/>
    </location>
</feature>
<evidence type="ECO:0000256" key="4">
    <source>
        <dbReference type="ARBA" id="ARBA00023004"/>
    </source>
</evidence>
<dbReference type="SUPFAM" id="SSF47741">
    <property type="entry name" value="CO dehydrogenase ISP C-domain like"/>
    <property type="match status" value="1"/>
</dbReference>
<accession>A0ABW0MPZ5</accession>
<dbReference type="PROSITE" id="PS00197">
    <property type="entry name" value="2FE2S_FER_1"/>
    <property type="match status" value="1"/>
</dbReference>
<dbReference type="Gene3D" id="1.10.150.120">
    <property type="entry name" value="[2Fe-2S]-binding domain"/>
    <property type="match status" value="1"/>
</dbReference>
<reference evidence="8" key="1">
    <citation type="journal article" date="2019" name="Int. J. Syst. Evol. Microbiol.">
        <title>The Global Catalogue of Microorganisms (GCM) 10K type strain sequencing project: providing services to taxonomists for standard genome sequencing and annotation.</title>
        <authorList>
            <consortium name="The Broad Institute Genomics Platform"/>
            <consortium name="The Broad Institute Genome Sequencing Center for Infectious Disease"/>
            <person name="Wu L."/>
            <person name="Ma J."/>
        </authorList>
    </citation>
    <scope>NUCLEOTIDE SEQUENCE [LARGE SCALE GENOMIC DNA]</scope>
    <source>
        <strain evidence="8">CCUG 43111</strain>
    </source>
</reference>
<organism evidence="7 8">
    <name type="scientific">Massilia suwonensis</name>
    <dbReference type="NCBI Taxonomy" id="648895"/>
    <lineage>
        <taxon>Bacteria</taxon>
        <taxon>Pseudomonadati</taxon>
        <taxon>Pseudomonadota</taxon>
        <taxon>Betaproteobacteria</taxon>
        <taxon>Burkholderiales</taxon>
        <taxon>Oxalobacteraceae</taxon>
        <taxon>Telluria group</taxon>
        <taxon>Massilia</taxon>
    </lineage>
</organism>
<dbReference type="InterPro" id="IPR006058">
    <property type="entry name" value="2Fe2S_fd_BS"/>
</dbReference>
<dbReference type="Gene3D" id="3.10.20.30">
    <property type="match status" value="1"/>
</dbReference>
<dbReference type="RefSeq" id="WP_379755707.1">
    <property type="nucleotide sequence ID" value="NZ_JBHSMR010000013.1"/>
</dbReference>
<keyword evidence="8" id="KW-1185">Reference proteome</keyword>
<protein>
    <submittedName>
        <fullName evidence="7">(2Fe-2S)-binding protein</fullName>
    </submittedName>
</protein>
<dbReference type="InterPro" id="IPR036010">
    <property type="entry name" value="2Fe-2S_ferredoxin-like_sf"/>
</dbReference>
<sequence>MTKYTLNINGKRQDVDVEPDTPLLWALRDGLGLVGAKYGCGAGQCGACTVHLDGAPTRSCLLPVSAIGKARITTIEGLHKTHQHPLQQAWQELDVPQCGYCQSGQIMSACALLKQHPKPTDAQIDDAMAGNLCRCATYTRIRAGIHRAAEIAQGAKTGKGKA</sequence>
<dbReference type="SUPFAM" id="SSF54292">
    <property type="entry name" value="2Fe-2S ferredoxin-like"/>
    <property type="match status" value="1"/>
</dbReference>
<dbReference type="InterPro" id="IPR012675">
    <property type="entry name" value="Beta-grasp_dom_sf"/>
</dbReference>
<evidence type="ECO:0000256" key="5">
    <source>
        <dbReference type="ARBA" id="ARBA00023014"/>
    </source>
</evidence>
<dbReference type="InterPro" id="IPR001041">
    <property type="entry name" value="2Fe-2S_ferredoxin-type"/>
</dbReference>
<dbReference type="Pfam" id="PF01799">
    <property type="entry name" value="Fer2_2"/>
    <property type="match status" value="1"/>
</dbReference>
<evidence type="ECO:0000313" key="8">
    <source>
        <dbReference type="Proteomes" id="UP001596101"/>
    </source>
</evidence>